<keyword evidence="3" id="KW-1133">Transmembrane helix</keyword>
<dbReference type="Proteomes" id="UP001374584">
    <property type="component" value="Unassembled WGS sequence"/>
</dbReference>
<protein>
    <recommendedName>
        <fullName evidence="4">PGG domain-containing protein</fullName>
    </recommendedName>
</protein>
<sequence length="789" mass="88824">MLASTSSYSIRKKVNDEFRLCHPPFGLDLGREKVIIGDVMMAEREDGRASEETEKQSKRLFKFCMKGEWGEVVRTYEEDKTAHTARITRTGDTALHVAVTDSQYDVVRELVELICSKEEEGKHKEALRIQNQRKNTALHFAASMGSVQMCEYIASAEASLLCMRNVDGETPLFLAALHGRKEAFLFLHYLSNNNHPEPLNHYSNCRRTDGDTILHSAIAGDYFDLAFQIIHLYGDLVNSVNQSGLTPLHLLANKPSIFKSCGRLGWFEKIVYNAIIVKELKVAPSGQQQRPTTDKEKISYPENYETRMELLRVAKKFALVVTEPLTQFLRRKLAHNDQIGRERDLEASKKIATNNGAETKSPGSETSSWPHPVKYQSCVGLFKFVFVIMSVILGTGSSKIKKIRGKKEKHVWSAQIMDELLNGACMYEYDDEGSIPVKILENKDQRKDPYSSDEEGNVTLAGITEEQQHLTTKGEPKQQKNGEEKVNIKEKKMCETPILIAAKNGVTEMVVKIMDSFPVAVNDMDSNKKNIVLLAAENRQIYLYELLLKKKNVKESIFGKVDSEGNSALHLAAKLGGYKPWLIPGEALQMHGEIKWYLSVRHKNKTPRDIFSETHRDLLESGEQWLRKTSESCSLVAALIATVAFSTSTIVPGDFKDDTGTPTLEYRPEFKAFAISSLIALCCSVTSLVIFLSILTSRYQERDFGRSLPRKLILGLTSLFMSITSMMVCFCAGHFFILKDKLKSAAFPVYAVTCLPVTLFGLAQFPLYIDLILATFKKLPQRGYKTSLL</sequence>
<feature type="domain" description="PGG" evidence="4">
    <location>
        <begin position="624"/>
        <end position="736"/>
    </location>
</feature>
<dbReference type="Pfam" id="PF13962">
    <property type="entry name" value="PGG"/>
    <property type="match status" value="1"/>
</dbReference>
<accession>A0AAN9QED6</accession>
<keyword evidence="2" id="KW-0040">ANK repeat</keyword>
<evidence type="ECO:0000256" key="2">
    <source>
        <dbReference type="PROSITE-ProRule" id="PRU00023"/>
    </source>
</evidence>
<feature type="repeat" description="ANK" evidence="2">
    <location>
        <begin position="90"/>
        <end position="112"/>
    </location>
</feature>
<feature type="transmembrane region" description="Helical" evidence="3">
    <location>
        <begin position="672"/>
        <end position="692"/>
    </location>
</feature>
<keyword evidence="3" id="KW-0472">Membrane</keyword>
<evidence type="ECO:0000256" key="3">
    <source>
        <dbReference type="SAM" id="Phobius"/>
    </source>
</evidence>
<comment type="subcellular location">
    <subcellularLocation>
        <location evidence="1">Cell membrane</location>
        <topology evidence="1">Peripheral membrane protein</topology>
        <orientation evidence="1">Cytoplasmic side</orientation>
    </subcellularLocation>
</comment>
<evidence type="ECO:0000313" key="5">
    <source>
        <dbReference type="EMBL" id="KAK7332102.1"/>
    </source>
</evidence>
<dbReference type="PANTHER" id="PTHR24177:SF103">
    <property type="entry name" value="PGG DOMAIN-CONTAINING PROTEIN"/>
    <property type="match status" value="1"/>
</dbReference>
<dbReference type="PROSITE" id="PS50297">
    <property type="entry name" value="ANK_REP_REGION"/>
    <property type="match status" value="1"/>
</dbReference>
<feature type="transmembrane region" description="Helical" evidence="3">
    <location>
        <begin position="749"/>
        <end position="776"/>
    </location>
</feature>
<keyword evidence="3" id="KW-0812">Transmembrane</keyword>
<dbReference type="FunFam" id="1.25.40.20:FF:000545">
    <property type="entry name" value="Serine/threonine-protein phosphatase 6 regulatory ankyrin repeat subunit A"/>
    <property type="match status" value="1"/>
</dbReference>
<evidence type="ECO:0000259" key="4">
    <source>
        <dbReference type="Pfam" id="PF13962"/>
    </source>
</evidence>
<dbReference type="PROSITE" id="PS50088">
    <property type="entry name" value="ANK_REPEAT"/>
    <property type="match status" value="1"/>
</dbReference>
<comment type="caution">
    <text evidence="5">The sequence shown here is derived from an EMBL/GenBank/DDBJ whole genome shotgun (WGS) entry which is preliminary data.</text>
</comment>
<name>A0AAN9QED6_PHACN</name>
<dbReference type="Gene3D" id="1.25.40.20">
    <property type="entry name" value="Ankyrin repeat-containing domain"/>
    <property type="match status" value="3"/>
</dbReference>
<dbReference type="SUPFAM" id="SSF48403">
    <property type="entry name" value="Ankyrin repeat"/>
    <property type="match status" value="2"/>
</dbReference>
<dbReference type="InterPro" id="IPR026961">
    <property type="entry name" value="PGG_dom"/>
</dbReference>
<dbReference type="InterPro" id="IPR002110">
    <property type="entry name" value="Ankyrin_rpt"/>
</dbReference>
<feature type="transmembrane region" description="Helical" evidence="3">
    <location>
        <begin position="712"/>
        <end position="737"/>
    </location>
</feature>
<dbReference type="AlphaFoldDB" id="A0AAN9QED6"/>
<evidence type="ECO:0000256" key="1">
    <source>
        <dbReference type="ARBA" id="ARBA00004413"/>
    </source>
</evidence>
<dbReference type="InterPro" id="IPR036770">
    <property type="entry name" value="Ankyrin_rpt-contain_sf"/>
</dbReference>
<proteinExistence type="predicted"/>
<dbReference type="SMART" id="SM00248">
    <property type="entry name" value="ANK"/>
    <property type="match status" value="6"/>
</dbReference>
<organism evidence="5 6">
    <name type="scientific">Phaseolus coccineus</name>
    <name type="common">Scarlet runner bean</name>
    <name type="synonym">Phaseolus multiflorus</name>
    <dbReference type="NCBI Taxonomy" id="3886"/>
    <lineage>
        <taxon>Eukaryota</taxon>
        <taxon>Viridiplantae</taxon>
        <taxon>Streptophyta</taxon>
        <taxon>Embryophyta</taxon>
        <taxon>Tracheophyta</taxon>
        <taxon>Spermatophyta</taxon>
        <taxon>Magnoliopsida</taxon>
        <taxon>eudicotyledons</taxon>
        <taxon>Gunneridae</taxon>
        <taxon>Pentapetalae</taxon>
        <taxon>rosids</taxon>
        <taxon>fabids</taxon>
        <taxon>Fabales</taxon>
        <taxon>Fabaceae</taxon>
        <taxon>Papilionoideae</taxon>
        <taxon>50 kb inversion clade</taxon>
        <taxon>NPAAA clade</taxon>
        <taxon>indigoferoid/millettioid clade</taxon>
        <taxon>Phaseoleae</taxon>
        <taxon>Phaseolus</taxon>
    </lineage>
</organism>
<dbReference type="EMBL" id="JAYMYR010000011">
    <property type="protein sequence ID" value="KAK7332102.1"/>
    <property type="molecule type" value="Genomic_DNA"/>
</dbReference>
<dbReference type="GO" id="GO:0005886">
    <property type="term" value="C:plasma membrane"/>
    <property type="evidence" value="ECO:0007669"/>
    <property type="project" value="UniProtKB-SubCell"/>
</dbReference>
<keyword evidence="6" id="KW-1185">Reference proteome</keyword>
<dbReference type="Pfam" id="PF12796">
    <property type="entry name" value="Ank_2"/>
    <property type="match status" value="1"/>
</dbReference>
<evidence type="ECO:0000313" key="6">
    <source>
        <dbReference type="Proteomes" id="UP001374584"/>
    </source>
</evidence>
<reference evidence="5 6" key="1">
    <citation type="submission" date="2024-01" db="EMBL/GenBank/DDBJ databases">
        <title>The genomes of 5 underutilized Papilionoideae crops provide insights into root nodulation and disease resistanc.</title>
        <authorList>
            <person name="Jiang F."/>
        </authorList>
    </citation>
    <scope>NUCLEOTIDE SEQUENCE [LARGE SCALE GENOMIC DNA]</scope>
    <source>
        <strain evidence="5">JINMINGXINNONG_FW02</strain>
        <tissue evidence="5">Leaves</tissue>
    </source>
</reference>
<gene>
    <name evidence="5" type="ORF">VNO80_28849</name>
</gene>
<dbReference type="PANTHER" id="PTHR24177">
    <property type="entry name" value="CASKIN"/>
    <property type="match status" value="1"/>
</dbReference>